<evidence type="ECO:0000313" key="3">
    <source>
        <dbReference type="EMBL" id="QLH51873.1"/>
    </source>
</evidence>
<dbReference type="Gene3D" id="3.90.1580.10">
    <property type="entry name" value="paralog of FGE (formylglycine-generating enzyme)"/>
    <property type="match status" value="1"/>
</dbReference>
<dbReference type="KEGG" id="acog:HWD57_20300"/>
<dbReference type="InterPro" id="IPR042095">
    <property type="entry name" value="SUMF_sf"/>
</dbReference>
<dbReference type="InterPro" id="IPR016187">
    <property type="entry name" value="CTDL_fold"/>
</dbReference>
<dbReference type="EMBL" id="CP058708">
    <property type="protein sequence ID" value="QLH51873.1"/>
    <property type="molecule type" value="Genomic_DNA"/>
</dbReference>
<protein>
    <submittedName>
        <fullName evidence="3">SUMF1/EgtB/PvdO family nonheme iron enzyme</fullName>
    </submittedName>
</protein>
<dbReference type="InterPro" id="IPR005532">
    <property type="entry name" value="SUMF_dom"/>
</dbReference>
<reference evidence="3 4" key="1">
    <citation type="journal article" date="2019" name="Microbiome">
        <title>Annotated bacterial chromosomes from frame-shift-corrected long-read metagenomic data.</title>
        <authorList>
            <person name="Arumugam K."/>
            <person name="Bagci C."/>
            <person name="Bessarab I."/>
            <person name="Beier S."/>
            <person name="Buchfink B."/>
            <person name="Gorska A."/>
            <person name="Qiu G."/>
            <person name="Huson D.H."/>
            <person name="Williams R.B.H."/>
        </authorList>
    </citation>
    <scope>NUCLEOTIDE SEQUENCE [LARGE SCALE GENOMIC DNA]</scope>
    <source>
        <strain evidence="3">SSA1</strain>
    </source>
</reference>
<sequence length="131" mass="13794">MAPGTTLRPSRARRGATGTTPTTGSTTSVSVWCRLPPSFDPLFAADRRLRAAIIGPAGSSSGVPRNQTRVLRGGSWNNNAANARASQRNRNHPDNRNDNVGFRLVSSAHIAASARFAGTADHGLRYATAGL</sequence>
<dbReference type="RefSeq" id="WP_337958743.1">
    <property type="nucleotide sequence ID" value="NZ_JDST02000017.1"/>
</dbReference>
<feature type="region of interest" description="Disordered" evidence="1">
    <location>
        <begin position="1"/>
        <end position="29"/>
    </location>
</feature>
<dbReference type="Pfam" id="PF03781">
    <property type="entry name" value="FGE-sulfatase"/>
    <property type="match status" value="1"/>
</dbReference>
<evidence type="ECO:0000313" key="4">
    <source>
        <dbReference type="Proteomes" id="UP000509684"/>
    </source>
</evidence>
<dbReference type="SUPFAM" id="SSF56436">
    <property type="entry name" value="C-type lectin-like"/>
    <property type="match status" value="1"/>
</dbReference>
<gene>
    <name evidence="3" type="ORF">HWD57_20300</name>
</gene>
<proteinExistence type="predicted"/>
<accession>A0A7D5NF13</accession>
<evidence type="ECO:0000256" key="1">
    <source>
        <dbReference type="SAM" id="MobiDB-lite"/>
    </source>
</evidence>
<dbReference type="Proteomes" id="UP000509684">
    <property type="component" value="Chromosome"/>
</dbReference>
<feature type="domain" description="Sulfatase-modifying factor enzyme-like" evidence="2">
    <location>
        <begin position="60"/>
        <end position="105"/>
    </location>
</feature>
<name>A0A7D5NF13_9PROT</name>
<organism evidence="3 4">
    <name type="scientific">Candidatus Accumulibacter cognatus</name>
    <dbReference type="NCBI Taxonomy" id="2954383"/>
    <lineage>
        <taxon>Bacteria</taxon>
        <taxon>Pseudomonadati</taxon>
        <taxon>Pseudomonadota</taxon>
        <taxon>Betaproteobacteria</taxon>
        <taxon>Candidatus Accumulibacter</taxon>
    </lineage>
</organism>
<evidence type="ECO:0000259" key="2">
    <source>
        <dbReference type="Pfam" id="PF03781"/>
    </source>
</evidence>
<dbReference type="AlphaFoldDB" id="A0A7D5NF13"/>
<feature type="compositionally biased region" description="Low complexity" evidence="1">
    <location>
        <begin position="15"/>
        <end position="29"/>
    </location>
</feature>